<evidence type="ECO:0000313" key="4">
    <source>
        <dbReference type="Proteomes" id="UP001244341"/>
    </source>
</evidence>
<dbReference type="Proteomes" id="UP001244341">
    <property type="component" value="Chromosome 12b"/>
</dbReference>
<dbReference type="Pfam" id="PF07699">
    <property type="entry name" value="Ephrin_rec_like"/>
    <property type="match status" value="1"/>
</dbReference>
<dbReference type="Gene3D" id="2.10.50.10">
    <property type="entry name" value="Tumor Necrosis Factor Receptor, subunit A, domain 2"/>
    <property type="match status" value="1"/>
</dbReference>
<evidence type="ECO:0000259" key="2">
    <source>
        <dbReference type="Pfam" id="PF07699"/>
    </source>
</evidence>
<keyword evidence="1" id="KW-0472">Membrane</keyword>
<dbReference type="Gene3D" id="2.120.10.30">
    <property type="entry name" value="TolB, C-terminal domain"/>
    <property type="match status" value="1"/>
</dbReference>
<dbReference type="SUPFAM" id="SSF101898">
    <property type="entry name" value="NHL repeat"/>
    <property type="match status" value="1"/>
</dbReference>
<evidence type="ECO:0000313" key="3">
    <source>
        <dbReference type="EMBL" id="WIA20741.1"/>
    </source>
</evidence>
<sequence>MSQVTPLLSTAGTAKPLAACTLATLILAMLVALPAGASRSLLAMCSAGFGVPASAFAQPVWRCVKCPLGSFSAGNTTQACSKCSDGFTTAAAGAMAATECIPAVCSSLPPAVPGIPACTTGAVALMQVLPGCADGPAAAPPEGGCPWNAKPCASAAVRQQCFTTCNWPAYDGSGYYVTCLPDGSWSGPGGFCFPWSCSGSPGTEWASSSCASMSVGSQCTASCNSTQQGVGFIAECTIGGWQAFAKVSDPIASGGPRRSGIGGIPYAILITNDGASVLVADDFGRVAIYSARDLSYQGEWTGLTGPSGLAQAPGANGNVYVAGYRGDLIEVDFPAGNTVQSKTGLNALWQLAVDSAGKLLGASDSGAAVTRYDPASNFAVLTAFTSPDLNLIQPYGAAVDPRTGNVLATDYANRWPGRVVAYSSGGIFLREVVTGLPLNTAAGLALDAASNMYLALNDVPGSLLKYDSSGRLVGKYGGALMYPWAVAVGADGTV</sequence>
<feature type="domain" description="Tyrosine-protein kinase ephrin type A/B receptor-like" evidence="2">
    <location>
        <begin position="62"/>
        <end position="100"/>
    </location>
</feature>
<protein>
    <recommendedName>
        <fullName evidence="2">Tyrosine-protein kinase ephrin type A/B receptor-like domain-containing protein</fullName>
    </recommendedName>
</protein>
<dbReference type="SMART" id="SM01411">
    <property type="entry name" value="Ephrin_rec_like"/>
    <property type="match status" value="1"/>
</dbReference>
<reference evidence="3 4" key="1">
    <citation type="submission" date="2023-05" db="EMBL/GenBank/DDBJ databases">
        <title>A 100% complete, gapless, phased diploid assembly of the Scenedesmus obliquus UTEX 3031 genome.</title>
        <authorList>
            <person name="Biondi T.C."/>
            <person name="Hanschen E.R."/>
            <person name="Kwon T."/>
            <person name="Eng W."/>
            <person name="Kruse C.P.S."/>
            <person name="Koehler S.I."/>
            <person name="Kunde Y."/>
            <person name="Gleasner C.D."/>
            <person name="You Mak K.T."/>
            <person name="Polle J."/>
            <person name="Hovde B.T."/>
            <person name="Starkenburg S.R."/>
        </authorList>
    </citation>
    <scope>NUCLEOTIDE SEQUENCE [LARGE SCALE GENOMIC DNA]</scope>
    <source>
        <strain evidence="3 4">DOE0152z</strain>
    </source>
</reference>
<evidence type="ECO:0000256" key="1">
    <source>
        <dbReference type="SAM" id="Phobius"/>
    </source>
</evidence>
<name>A0ABY8UGX5_TETOB</name>
<dbReference type="EMBL" id="CP126219">
    <property type="protein sequence ID" value="WIA20741.1"/>
    <property type="molecule type" value="Genomic_DNA"/>
</dbReference>
<accession>A0ABY8UGX5</accession>
<feature type="transmembrane region" description="Helical" evidence="1">
    <location>
        <begin position="16"/>
        <end position="34"/>
    </location>
</feature>
<gene>
    <name evidence="3" type="ORF">OEZ85_005111</name>
</gene>
<keyword evidence="4" id="KW-1185">Reference proteome</keyword>
<proteinExistence type="predicted"/>
<dbReference type="InterPro" id="IPR011641">
    <property type="entry name" value="Tyr-kin_ephrin_A/B_rcpt-like"/>
</dbReference>
<organism evidence="3 4">
    <name type="scientific">Tetradesmus obliquus</name>
    <name type="common">Green alga</name>
    <name type="synonym">Acutodesmus obliquus</name>
    <dbReference type="NCBI Taxonomy" id="3088"/>
    <lineage>
        <taxon>Eukaryota</taxon>
        <taxon>Viridiplantae</taxon>
        <taxon>Chlorophyta</taxon>
        <taxon>core chlorophytes</taxon>
        <taxon>Chlorophyceae</taxon>
        <taxon>CS clade</taxon>
        <taxon>Sphaeropleales</taxon>
        <taxon>Scenedesmaceae</taxon>
        <taxon>Tetradesmus</taxon>
    </lineage>
</organism>
<keyword evidence="1" id="KW-0812">Transmembrane</keyword>
<keyword evidence="1" id="KW-1133">Transmembrane helix</keyword>
<dbReference type="InterPro" id="IPR011042">
    <property type="entry name" value="6-blade_b-propeller_TolB-like"/>
</dbReference>